<dbReference type="EMBL" id="CAUYUJ010001170">
    <property type="protein sequence ID" value="CAK0794606.1"/>
    <property type="molecule type" value="Genomic_DNA"/>
</dbReference>
<dbReference type="SUPFAM" id="SSF141868">
    <property type="entry name" value="EAL domain-like"/>
    <property type="match status" value="1"/>
</dbReference>
<name>A0ABN9PNG3_9DINO</name>
<dbReference type="Gene3D" id="3.20.20.450">
    <property type="entry name" value="EAL domain"/>
    <property type="match status" value="1"/>
</dbReference>
<dbReference type="Proteomes" id="UP001189429">
    <property type="component" value="Unassembled WGS sequence"/>
</dbReference>
<comment type="caution">
    <text evidence="1">The sequence shown here is derived from an EMBL/GenBank/DDBJ whole genome shotgun (WGS) entry which is preliminary data.</text>
</comment>
<dbReference type="InterPro" id="IPR035919">
    <property type="entry name" value="EAL_sf"/>
</dbReference>
<evidence type="ECO:0000313" key="2">
    <source>
        <dbReference type="Proteomes" id="UP001189429"/>
    </source>
</evidence>
<sequence>MVLLTQKELFDAVSAKFPDLLTKPVHRPLRLTSPLYKMQLQEKTDLFKSALQGMLADISSGKDAMEVAYDTERSRLWSFGLQPMWEVSSDKQQSRLLGTESLVALHSSSWAVGLILDVLDHLLNTNVEVYLQFKFLEIEAAIRVLEVYPTFPSISVNLRPSEWMMPEVQRRVLEASHRAPGRLAFELTEYTQDDHFVRLFGEEGSLAQRLTSTLLPVLRRLREEGVTLVADDLLPGGVYRYESEAARREGRRLTDHHATESGLVLSDEWADVFHGVKFGLEWVIHSMAITKSIGADYAAVPLYARNVKDNPAYVAAVTDGHVPEEEADRLLALQALQEAAAAALRDALEKMKRRSFSLLPVFEGTVPHGAAASWGLEGVAREQGGMLFEARFPPAWFYGRIPDTPHARVPSDSPCKRRLPTQ</sequence>
<proteinExistence type="predicted"/>
<evidence type="ECO:0000313" key="1">
    <source>
        <dbReference type="EMBL" id="CAK0794606.1"/>
    </source>
</evidence>
<keyword evidence="2" id="KW-1185">Reference proteome</keyword>
<organism evidence="1 2">
    <name type="scientific">Prorocentrum cordatum</name>
    <dbReference type="NCBI Taxonomy" id="2364126"/>
    <lineage>
        <taxon>Eukaryota</taxon>
        <taxon>Sar</taxon>
        <taxon>Alveolata</taxon>
        <taxon>Dinophyceae</taxon>
        <taxon>Prorocentrales</taxon>
        <taxon>Prorocentraceae</taxon>
        <taxon>Prorocentrum</taxon>
    </lineage>
</organism>
<protein>
    <submittedName>
        <fullName evidence="1">Uncharacterized protein</fullName>
    </submittedName>
</protein>
<reference evidence="1" key="1">
    <citation type="submission" date="2023-10" db="EMBL/GenBank/DDBJ databases">
        <authorList>
            <person name="Chen Y."/>
            <person name="Shah S."/>
            <person name="Dougan E. K."/>
            <person name="Thang M."/>
            <person name="Chan C."/>
        </authorList>
    </citation>
    <scope>NUCLEOTIDE SEQUENCE [LARGE SCALE GENOMIC DNA]</scope>
</reference>
<gene>
    <name evidence="1" type="ORF">PCOR1329_LOCUS4525</name>
</gene>
<accession>A0ABN9PNG3</accession>